<dbReference type="Proteomes" id="UP000598271">
    <property type="component" value="Unassembled WGS sequence"/>
</dbReference>
<evidence type="ECO:0000256" key="2">
    <source>
        <dbReference type="SAM" id="Phobius"/>
    </source>
</evidence>
<dbReference type="RefSeq" id="WP_189568639.1">
    <property type="nucleotide sequence ID" value="NZ_BMXF01000008.1"/>
</dbReference>
<keyword evidence="2" id="KW-1133">Transmembrane helix</keyword>
<evidence type="ECO:0000313" key="4">
    <source>
        <dbReference type="EMBL" id="GHB87422.1"/>
    </source>
</evidence>
<dbReference type="InterPro" id="IPR055407">
    <property type="entry name" value="TraM_C"/>
</dbReference>
<keyword evidence="2" id="KW-0812">Transmembrane</keyword>
<evidence type="ECO:0000256" key="1">
    <source>
        <dbReference type="SAM" id="MobiDB-lite"/>
    </source>
</evidence>
<name>A0A8J3D8B0_9BACT</name>
<protein>
    <recommendedName>
        <fullName evidence="3">Conjugative transposon TraM C-terminal domain-containing protein</fullName>
    </recommendedName>
</protein>
<accession>A0A8J3D8B0</accession>
<dbReference type="EMBL" id="BMXF01000008">
    <property type="protein sequence ID" value="GHB87422.1"/>
    <property type="molecule type" value="Genomic_DNA"/>
</dbReference>
<gene>
    <name evidence="4" type="ORF">GCM10007390_49120</name>
</gene>
<feature type="region of interest" description="Disordered" evidence="1">
    <location>
        <begin position="210"/>
        <end position="240"/>
    </location>
</feature>
<feature type="domain" description="Conjugative transposon TraM C-terminal" evidence="3">
    <location>
        <begin position="283"/>
        <end position="447"/>
    </location>
</feature>
<evidence type="ECO:0000313" key="5">
    <source>
        <dbReference type="Proteomes" id="UP000598271"/>
    </source>
</evidence>
<dbReference type="Pfam" id="PF12508">
    <property type="entry name" value="Transposon_TraM"/>
    <property type="match status" value="1"/>
</dbReference>
<keyword evidence="2" id="KW-0472">Membrane</keyword>
<sequence>MEQQQPTSEIGSGKVRRMSQRQYQMVMLVAGLFVAVGTILWGTGVLKSNPAEAAAQSDPAKNQTEALAVPGARNKPMETDKYKEAKANDARFRADNDPNRSMNMGAVVGAGQNDRQVSNEYLNGEDYLAVTEAGQQQQRQSAATRKRQAYNQSVAAQRLAARENARLADPNAVMFRKSAAEIAEERRTAEDREINQRTAKLLLDRMEKGGQGEIGVGNNPLPSTPLAQGEPTETSPGAGTTAEETIMHGEVSRNTVGQPNNKIGFFYNFSRKNAGSYSGSDAILAIVHGQGSDGITVQDGTTAKVRLMQNTVFRIEGRDVILEKGTLLNGICTIGRDRVFISITSLVIDKAIYPVKVQAFDLDGQQGIYVPNLAEKNRVTQGLTRIASQSGQGGSYIVSQGGVGRQVGTQVAVQGVRGAMQGARQLLTAKAQSPKVTIRPNYKVLLKSADLFPTSSTNQDYEGY</sequence>
<organism evidence="4 5">
    <name type="scientific">Persicitalea jodogahamensis</name>
    <dbReference type="NCBI Taxonomy" id="402147"/>
    <lineage>
        <taxon>Bacteria</taxon>
        <taxon>Pseudomonadati</taxon>
        <taxon>Bacteroidota</taxon>
        <taxon>Cytophagia</taxon>
        <taxon>Cytophagales</taxon>
        <taxon>Spirosomataceae</taxon>
        <taxon>Persicitalea</taxon>
    </lineage>
</organism>
<proteinExistence type="predicted"/>
<keyword evidence="5" id="KW-1185">Reference proteome</keyword>
<feature type="transmembrane region" description="Helical" evidence="2">
    <location>
        <begin position="26"/>
        <end position="46"/>
    </location>
</feature>
<reference evidence="4 5" key="1">
    <citation type="journal article" date="2014" name="Int. J. Syst. Evol. Microbiol.">
        <title>Complete genome sequence of Corynebacterium casei LMG S-19264T (=DSM 44701T), isolated from a smear-ripened cheese.</title>
        <authorList>
            <consortium name="US DOE Joint Genome Institute (JGI-PGF)"/>
            <person name="Walter F."/>
            <person name="Albersmeier A."/>
            <person name="Kalinowski J."/>
            <person name="Ruckert C."/>
        </authorList>
    </citation>
    <scope>NUCLEOTIDE SEQUENCE [LARGE SCALE GENOMIC DNA]</scope>
    <source>
        <strain evidence="4 5">KCTC 12866</strain>
    </source>
</reference>
<comment type="caution">
    <text evidence="4">The sequence shown here is derived from an EMBL/GenBank/DDBJ whole genome shotgun (WGS) entry which is preliminary data.</text>
</comment>
<dbReference type="AlphaFoldDB" id="A0A8J3D8B0"/>
<evidence type="ECO:0000259" key="3">
    <source>
        <dbReference type="Pfam" id="PF12508"/>
    </source>
</evidence>